<dbReference type="GO" id="GO:0005549">
    <property type="term" value="F:odorant binding"/>
    <property type="evidence" value="ECO:0007669"/>
    <property type="project" value="TreeGrafter"/>
</dbReference>
<feature type="transmembrane region" description="Helical" evidence="5">
    <location>
        <begin position="272"/>
        <end position="292"/>
    </location>
</feature>
<organism evidence="7 8">
    <name type="scientific">Atractosteus spatula</name>
    <name type="common">Alligator gar</name>
    <name type="synonym">Lepisosteus spatula</name>
    <dbReference type="NCBI Taxonomy" id="7917"/>
    <lineage>
        <taxon>Eukaryota</taxon>
        <taxon>Metazoa</taxon>
        <taxon>Chordata</taxon>
        <taxon>Craniata</taxon>
        <taxon>Vertebrata</taxon>
        <taxon>Euteleostomi</taxon>
        <taxon>Actinopterygii</taxon>
        <taxon>Neopterygii</taxon>
        <taxon>Holostei</taxon>
        <taxon>Semionotiformes</taxon>
        <taxon>Lepisosteidae</taxon>
        <taxon>Atractosteus</taxon>
    </lineage>
</organism>
<evidence type="ECO:0000256" key="3">
    <source>
        <dbReference type="ARBA" id="ARBA00022989"/>
    </source>
</evidence>
<feature type="transmembrane region" description="Helical" evidence="5">
    <location>
        <begin position="140"/>
        <end position="166"/>
    </location>
</feature>
<name>A0A8J7NGT2_ATRSP</name>
<dbReference type="GO" id="GO:0004984">
    <property type="term" value="F:olfactory receptor activity"/>
    <property type="evidence" value="ECO:0007669"/>
    <property type="project" value="TreeGrafter"/>
</dbReference>
<dbReference type="GO" id="GO:0004930">
    <property type="term" value="F:G protein-coupled receptor activity"/>
    <property type="evidence" value="ECO:0007669"/>
    <property type="project" value="InterPro"/>
</dbReference>
<feature type="non-terminal residue" evidence="7">
    <location>
        <position position="1"/>
    </location>
</feature>
<dbReference type="Gene3D" id="1.20.1070.10">
    <property type="entry name" value="Rhodopsin 7-helix transmembrane proteins"/>
    <property type="match status" value="1"/>
</dbReference>
<keyword evidence="3 5" id="KW-1133">Transmembrane helix</keyword>
<dbReference type="Proteomes" id="UP000736164">
    <property type="component" value="Unassembled WGS sequence"/>
</dbReference>
<evidence type="ECO:0000256" key="4">
    <source>
        <dbReference type="ARBA" id="ARBA00023136"/>
    </source>
</evidence>
<evidence type="ECO:0000259" key="6">
    <source>
        <dbReference type="PROSITE" id="PS50262"/>
    </source>
</evidence>
<dbReference type="PROSITE" id="PS50262">
    <property type="entry name" value="G_PROTEIN_RECEP_F1_2"/>
    <property type="match status" value="1"/>
</dbReference>
<feature type="transmembrane region" description="Helical" evidence="5">
    <location>
        <begin position="62"/>
        <end position="83"/>
    </location>
</feature>
<comment type="subcellular location">
    <subcellularLocation>
        <location evidence="1">Membrane</location>
    </subcellularLocation>
</comment>
<dbReference type="InterPro" id="IPR052921">
    <property type="entry name" value="GPCR1_Superfamily_Member"/>
</dbReference>
<dbReference type="EMBL" id="JAAWVO010013265">
    <property type="protein sequence ID" value="MBN3313889.1"/>
    <property type="molecule type" value="Genomic_DNA"/>
</dbReference>
<keyword evidence="8" id="KW-1185">Reference proteome</keyword>
<dbReference type="PANTHER" id="PTHR26451">
    <property type="entry name" value="G_PROTEIN_RECEP_F1_2 DOMAIN-CONTAINING PROTEIN"/>
    <property type="match status" value="1"/>
</dbReference>
<evidence type="ECO:0000256" key="2">
    <source>
        <dbReference type="ARBA" id="ARBA00022692"/>
    </source>
</evidence>
<evidence type="ECO:0000313" key="7">
    <source>
        <dbReference type="EMBL" id="MBN3313889.1"/>
    </source>
</evidence>
<dbReference type="SUPFAM" id="SSF81321">
    <property type="entry name" value="Family A G protein-coupled receptor-like"/>
    <property type="match status" value="1"/>
</dbReference>
<feature type="non-terminal residue" evidence="7">
    <location>
        <position position="320"/>
    </location>
</feature>
<gene>
    <name evidence="7" type="primary">Oprl1_2</name>
    <name evidence="7" type="ORF">GTO95_0009681</name>
</gene>
<feature type="transmembrane region" description="Helical" evidence="5">
    <location>
        <begin position="194"/>
        <end position="215"/>
    </location>
</feature>
<feature type="domain" description="G-protein coupled receptors family 1 profile" evidence="6">
    <location>
        <begin position="41"/>
        <end position="290"/>
    </location>
</feature>
<evidence type="ECO:0000256" key="1">
    <source>
        <dbReference type="ARBA" id="ARBA00004370"/>
    </source>
</evidence>
<feature type="transmembrane region" description="Helical" evidence="5">
    <location>
        <begin position="236"/>
        <end position="260"/>
    </location>
</feature>
<dbReference type="AlphaFoldDB" id="A0A8J7NGT2"/>
<keyword evidence="2 5" id="KW-0812">Transmembrane</keyword>
<dbReference type="Pfam" id="PF00001">
    <property type="entry name" value="7tm_1"/>
    <property type="match status" value="1"/>
</dbReference>
<dbReference type="PRINTS" id="PR00237">
    <property type="entry name" value="GPCRRHODOPSN"/>
</dbReference>
<dbReference type="CDD" id="cd00637">
    <property type="entry name" value="7tm_classA_rhodopsin-like"/>
    <property type="match status" value="1"/>
</dbReference>
<evidence type="ECO:0000256" key="5">
    <source>
        <dbReference type="SAM" id="Phobius"/>
    </source>
</evidence>
<comment type="caution">
    <text evidence="7">The sequence shown here is derived from an EMBL/GenBank/DDBJ whole genome shotgun (WGS) entry which is preliminary data.</text>
</comment>
<protein>
    <submittedName>
        <fullName evidence="7">OPRX protein</fullName>
    </submittedName>
</protein>
<dbReference type="GO" id="GO:0016020">
    <property type="term" value="C:membrane"/>
    <property type="evidence" value="ECO:0007669"/>
    <property type="project" value="UniProtKB-SubCell"/>
</dbReference>
<feature type="transmembrane region" description="Helical" evidence="5">
    <location>
        <begin position="89"/>
        <end position="107"/>
    </location>
</feature>
<sequence>MIQNSSQYNLSTENIILTTSVTVQQLKTVIIQLLVVIFLCVNCFMLFIFFKKEVFRTTTRYILFAQTLLNDSVLLLLTDLVALQVYLNILIPVEFCILLCMIMEVLSRTTPFIITAMCLERYVAICLPLRHADISTLRRTLAGILFIWALSSLYVIIDLFILTAIAPPSYYEEKTFCRYEILLLTEWHTYMRAILSNLEFVVIGIIVVFCYIKIMSVARAASGDNKKSSSKAQKTLLLHTMQLLLCVIEMLCPFVEIVVLEIDFQIFVSVRYFHFIAFTLASRCLNPLVYGLRDEFFFAALKYYACFRLKKTVSPHFVYT</sequence>
<dbReference type="FunFam" id="1.20.1070.10:FF:000096">
    <property type="entry name" value="Odorant receptor 131-2"/>
    <property type="match status" value="1"/>
</dbReference>
<dbReference type="PANTHER" id="PTHR26451:SF886">
    <property type="entry name" value="GROWTH HORMONE SECRETAGOGUE RECEPTOR TYPE 1-LIKE-RELATED"/>
    <property type="match status" value="1"/>
</dbReference>
<reference evidence="7" key="1">
    <citation type="journal article" date="2021" name="Cell">
        <title>Tracing the genetic footprints of vertebrate landing in non-teleost ray-finned fishes.</title>
        <authorList>
            <person name="Bi X."/>
            <person name="Wang K."/>
            <person name="Yang L."/>
            <person name="Pan H."/>
            <person name="Jiang H."/>
            <person name="Wei Q."/>
            <person name="Fang M."/>
            <person name="Yu H."/>
            <person name="Zhu C."/>
            <person name="Cai Y."/>
            <person name="He Y."/>
            <person name="Gan X."/>
            <person name="Zeng H."/>
            <person name="Yu D."/>
            <person name="Zhu Y."/>
            <person name="Jiang H."/>
            <person name="Qiu Q."/>
            <person name="Yang H."/>
            <person name="Zhang Y.E."/>
            <person name="Wang W."/>
            <person name="Zhu M."/>
            <person name="He S."/>
            <person name="Zhang G."/>
        </authorList>
    </citation>
    <scope>NUCLEOTIDE SEQUENCE</scope>
    <source>
        <strain evidence="7">Allg_001</strain>
    </source>
</reference>
<evidence type="ECO:0000313" key="8">
    <source>
        <dbReference type="Proteomes" id="UP000736164"/>
    </source>
</evidence>
<proteinExistence type="predicted"/>
<dbReference type="InterPro" id="IPR000276">
    <property type="entry name" value="GPCR_Rhodpsn"/>
</dbReference>
<feature type="transmembrane region" description="Helical" evidence="5">
    <location>
        <begin position="29"/>
        <end position="50"/>
    </location>
</feature>
<dbReference type="InterPro" id="IPR017452">
    <property type="entry name" value="GPCR_Rhodpsn_7TM"/>
</dbReference>
<keyword evidence="4 5" id="KW-0472">Membrane</keyword>
<accession>A0A8J7NGT2</accession>